<dbReference type="GO" id="GO:0016787">
    <property type="term" value="F:hydrolase activity"/>
    <property type="evidence" value="ECO:0007669"/>
    <property type="project" value="UniProtKB-KW"/>
</dbReference>
<proteinExistence type="inferred from homology"/>
<gene>
    <name evidence="5" type="ORF">QTJ16_007105</name>
</gene>
<dbReference type="Gene3D" id="3.40.50.1110">
    <property type="entry name" value="SGNH hydrolase"/>
    <property type="match status" value="1"/>
</dbReference>
<evidence type="ECO:0000256" key="3">
    <source>
        <dbReference type="SAM" id="SignalP"/>
    </source>
</evidence>
<dbReference type="Pfam" id="PF13472">
    <property type="entry name" value="Lipase_GDSL_2"/>
    <property type="match status" value="1"/>
</dbReference>
<reference evidence="5" key="1">
    <citation type="submission" date="2023-06" db="EMBL/GenBank/DDBJ databases">
        <title>Draft genome of Marssonina rosae.</title>
        <authorList>
            <person name="Cheng Q."/>
        </authorList>
    </citation>
    <scope>NUCLEOTIDE SEQUENCE</scope>
    <source>
        <strain evidence="5">R4</strain>
    </source>
</reference>
<dbReference type="Proteomes" id="UP001285354">
    <property type="component" value="Unassembled WGS sequence"/>
</dbReference>
<comment type="caution">
    <text evidence="5">The sequence shown here is derived from an EMBL/GenBank/DDBJ whole genome shotgun (WGS) entry which is preliminary data.</text>
</comment>
<dbReference type="EMBL" id="JAUBYV010000013">
    <property type="protein sequence ID" value="KAK2623551.1"/>
    <property type="molecule type" value="Genomic_DNA"/>
</dbReference>
<keyword evidence="2" id="KW-0378">Hydrolase</keyword>
<dbReference type="InterPro" id="IPR036514">
    <property type="entry name" value="SGNH_hydro_sf"/>
</dbReference>
<evidence type="ECO:0000256" key="1">
    <source>
        <dbReference type="ARBA" id="ARBA00008668"/>
    </source>
</evidence>
<keyword evidence="3" id="KW-0732">Signal</keyword>
<evidence type="ECO:0000313" key="6">
    <source>
        <dbReference type="Proteomes" id="UP001285354"/>
    </source>
</evidence>
<comment type="similarity">
    <text evidence="1">Belongs to the 'GDSL' lipolytic enzyme family.</text>
</comment>
<dbReference type="InterPro" id="IPR013830">
    <property type="entry name" value="SGNH_hydro"/>
</dbReference>
<keyword evidence="6" id="KW-1185">Reference proteome</keyword>
<dbReference type="AlphaFoldDB" id="A0AAD9WBR6"/>
<evidence type="ECO:0000259" key="4">
    <source>
        <dbReference type="Pfam" id="PF13472"/>
    </source>
</evidence>
<evidence type="ECO:0000313" key="5">
    <source>
        <dbReference type="EMBL" id="KAK2623551.1"/>
    </source>
</evidence>
<dbReference type="SUPFAM" id="SSF52266">
    <property type="entry name" value="SGNH hydrolase"/>
    <property type="match status" value="1"/>
</dbReference>
<organism evidence="5 6">
    <name type="scientific">Diplocarpon rosae</name>
    <dbReference type="NCBI Taxonomy" id="946125"/>
    <lineage>
        <taxon>Eukaryota</taxon>
        <taxon>Fungi</taxon>
        <taxon>Dikarya</taxon>
        <taxon>Ascomycota</taxon>
        <taxon>Pezizomycotina</taxon>
        <taxon>Leotiomycetes</taxon>
        <taxon>Helotiales</taxon>
        <taxon>Drepanopezizaceae</taxon>
        <taxon>Diplocarpon</taxon>
    </lineage>
</organism>
<dbReference type="PANTHER" id="PTHR43695:SF1">
    <property type="entry name" value="RHAMNOGALACTURONAN ACETYLESTERASE"/>
    <property type="match status" value="1"/>
</dbReference>
<feature type="chain" id="PRO_5042240269" description="SGNH hydrolase-type esterase domain-containing protein" evidence="3">
    <location>
        <begin position="20"/>
        <end position="267"/>
    </location>
</feature>
<protein>
    <recommendedName>
        <fullName evidence="4">SGNH hydrolase-type esterase domain-containing protein</fullName>
    </recommendedName>
</protein>
<accession>A0AAD9WBR6</accession>
<dbReference type="PANTHER" id="PTHR43695">
    <property type="entry name" value="PUTATIVE (AFU_ORTHOLOGUE AFUA_2G17250)-RELATED"/>
    <property type="match status" value="1"/>
</dbReference>
<feature type="domain" description="SGNH hydrolase-type esterase" evidence="4">
    <location>
        <begin position="38"/>
        <end position="234"/>
    </location>
</feature>
<dbReference type="InterPro" id="IPR037459">
    <property type="entry name" value="RhgT-like"/>
</dbReference>
<name>A0AAD9WBR6_9HELO</name>
<sequence length="267" mass="28316">MKFFCTVALSALLATFAMAAPAEEVEARAAGPTLYMAGDSTMATARGASKIQGWGAYLAYSMKGIKVVNKALGGRSARSYTVELRFKALIDLVIPGDFVIISFGHNDGGRIKDNNGRTDCPGSGNETCTLPDGKTVVQTYVTYLTDAATALVDKGATVIISSPTPRNICAAGTCTYTPPRWVEYSKKVVANTGSKASFIDHGLYVANEYKRLGKAQVDRLYPIDQLHPGPEGSELISKLFVKAVLCTNSVLAPFVKNATDTVPGACV</sequence>
<evidence type="ECO:0000256" key="2">
    <source>
        <dbReference type="ARBA" id="ARBA00022801"/>
    </source>
</evidence>
<feature type="signal peptide" evidence="3">
    <location>
        <begin position="1"/>
        <end position="19"/>
    </location>
</feature>